<dbReference type="PANTHER" id="PTHR45138">
    <property type="entry name" value="REGULATORY COMPONENTS OF SENSORY TRANSDUCTION SYSTEM"/>
    <property type="match status" value="1"/>
</dbReference>
<dbReference type="NCBIfam" id="TIGR00254">
    <property type="entry name" value="GGDEF"/>
    <property type="match status" value="1"/>
</dbReference>
<dbReference type="Pfam" id="PF00990">
    <property type="entry name" value="GGDEF"/>
    <property type="match status" value="1"/>
</dbReference>
<accession>A0A316DSX2</accession>
<keyword evidence="2" id="KW-0472">Membrane</keyword>
<dbReference type="InterPro" id="IPR050469">
    <property type="entry name" value="Diguanylate_Cyclase"/>
</dbReference>
<protein>
    <submittedName>
        <fullName evidence="4">Diguanylate cyclase (GGDEF)-like protein</fullName>
    </submittedName>
</protein>
<sequence length="374" mass="43257">MLPILRFLTNYEAFLVTSRCFFALLLLLFIQNPFMQWAFLYYAATSLAIAVGYNRWGKRWRIWYATILLDPLVVSVMISADGGFSSDLYYYYYLTMAMAAFTQRWNKWISVTFTLAVNALYLCTLILASGTLEWRELGFRCVVFFGISIVFPMFSYVEHQRQLVAERERLASEEKDNLKREMESINRQVAEYTNDLHQKAVLDQLTNLHNHNYFHSRIVIEAEIAKQHGKPLTLVIIDIDNFKQVNDTYGHSVGDEVLRTISQRLNELCKGTYHIPCRIGGEELALIIPETEMESGYQVAEQFRREVERLRVPVPTSELLNVSVSVGVASFPLNCSNHQQLIDRADQAMYVAKRTGKNRTVRYSQEMEKSTVTT</sequence>
<comment type="caution">
    <text evidence="4">The sequence shown here is derived from an EMBL/GenBank/DDBJ whole genome shotgun (WGS) entry which is preliminary data.</text>
</comment>
<evidence type="ECO:0000256" key="2">
    <source>
        <dbReference type="SAM" id="Phobius"/>
    </source>
</evidence>
<dbReference type="GO" id="GO:1902201">
    <property type="term" value="P:negative regulation of bacterial-type flagellum-dependent cell motility"/>
    <property type="evidence" value="ECO:0007669"/>
    <property type="project" value="TreeGrafter"/>
</dbReference>
<dbReference type="RefSeq" id="WP_170119485.1">
    <property type="nucleotide sequence ID" value="NZ_QGGL01000013.1"/>
</dbReference>
<feature type="transmembrane region" description="Helical" evidence="2">
    <location>
        <begin position="113"/>
        <end position="131"/>
    </location>
</feature>
<feature type="transmembrane region" description="Helical" evidence="2">
    <location>
        <begin position="36"/>
        <end position="53"/>
    </location>
</feature>
<gene>
    <name evidence="4" type="ORF">C7459_11363</name>
</gene>
<feature type="transmembrane region" description="Helical" evidence="2">
    <location>
        <begin position="137"/>
        <end position="157"/>
    </location>
</feature>
<dbReference type="CDD" id="cd01949">
    <property type="entry name" value="GGDEF"/>
    <property type="match status" value="1"/>
</dbReference>
<dbReference type="GO" id="GO:0005886">
    <property type="term" value="C:plasma membrane"/>
    <property type="evidence" value="ECO:0007669"/>
    <property type="project" value="TreeGrafter"/>
</dbReference>
<dbReference type="InterPro" id="IPR043128">
    <property type="entry name" value="Rev_trsase/Diguanyl_cyclase"/>
</dbReference>
<keyword evidence="2" id="KW-1133">Transmembrane helix</keyword>
<dbReference type="Proteomes" id="UP000245634">
    <property type="component" value="Unassembled WGS sequence"/>
</dbReference>
<dbReference type="GO" id="GO:0043709">
    <property type="term" value="P:cell adhesion involved in single-species biofilm formation"/>
    <property type="evidence" value="ECO:0007669"/>
    <property type="project" value="TreeGrafter"/>
</dbReference>
<reference evidence="4 5" key="1">
    <citation type="submission" date="2018-05" db="EMBL/GenBank/DDBJ databases">
        <title>Genomic Encyclopedia of Type Strains, Phase IV (KMG-IV): sequencing the most valuable type-strain genomes for metagenomic binning, comparative biology and taxonomic classification.</title>
        <authorList>
            <person name="Goeker M."/>
        </authorList>
    </citation>
    <scope>NUCLEOTIDE SEQUENCE [LARGE SCALE GENOMIC DNA]</scope>
    <source>
        <strain evidence="4 5">DSM 18773</strain>
    </source>
</reference>
<proteinExistence type="predicted"/>
<evidence type="ECO:0000313" key="4">
    <source>
        <dbReference type="EMBL" id="PWK09629.1"/>
    </source>
</evidence>
<dbReference type="EMBL" id="QGGL01000013">
    <property type="protein sequence ID" value="PWK09629.1"/>
    <property type="molecule type" value="Genomic_DNA"/>
</dbReference>
<keyword evidence="2" id="KW-0812">Transmembrane</keyword>
<evidence type="ECO:0000313" key="5">
    <source>
        <dbReference type="Proteomes" id="UP000245634"/>
    </source>
</evidence>
<dbReference type="GO" id="GO:0052621">
    <property type="term" value="F:diguanylate cyclase activity"/>
    <property type="evidence" value="ECO:0007669"/>
    <property type="project" value="TreeGrafter"/>
</dbReference>
<organism evidence="4 5">
    <name type="scientific">Tumebacillus permanentifrigoris</name>
    <dbReference type="NCBI Taxonomy" id="378543"/>
    <lineage>
        <taxon>Bacteria</taxon>
        <taxon>Bacillati</taxon>
        <taxon>Bacillota</taxon>
        <taxon>Bacilli</taxon>
        <taxon>Bacillales</taxon>
        <taxon>Alicyclobacillaceae</taxon>
        <taxon>Tumebacillus</taxon>
    </lineage>
</organism>
<feature type="transmembrane region" description="Helical" evidence="2">
    <location>
        <begin position="12"/>
        <end position="30"/>
    </location>
</feature>
<dbReference type="AlphaFoldDB" id="A0A316DSX2"/>
<dbReference type="PANTHER" id="PTHR45138:SF9">
    <property type="entry name" value="DIGUANYLATE CYCLASE DGCM-RELATED"/>
    <property type="match status" value="1"/>
</dbReference>
<name>A0A316DSX2_9BACL</name>
<feature type="coiled-coil region" evidence="1">
    <location>
        <begin position="156"/>
        <end position="195"/>
    </location>
</feature>
<keyword evidence="5" id="KW-1185">Reference proteome</keyword>
<dbReference type="PROSITE" id="PS50887">
    <property type="entry name" value="GGDEF"/>
    <property type="match status" value="1"/>
</dbReference>
<dbReference type="FunFam" id="3.30.70.270:FF:000001">
    <property type="entry name" value="Diguanylate cyclase domain protein"/>
    <property type="match status" value="1"/>
</dbReference>
<evidence type="ECO:0000256" key="1">
    <source>
        <dbReference type="SAM" id="Coils"/>
    </source>
</evidence>
<feature type="transmembrane region" description="Helical" evidence="2">
    <location>
        <begin position="60"/>
        <end position="78"/>
    </location>
</feature>
<dbReference type="SMART" id="SM00267">
    <property type="entry name" value="GGDEF"/>
    <property type="match status" value="1"/>
</dbReference>
<dbReference type="Gene3D" id="3.30.70.270">
    <property type="match status" value="1"/>
</dbReference>
<evidence type="ECO:0000259" key="3">
    <source>
        <dbReference type="PROSITE" id="PS50887"/>
    </source>
</evidence>
<dbReference type="InterPro" id="IPR000160">
    <property type="entry name" value="GGDEF_dom"/>
</dbReference>
<keyword evidence="1" id="KW-0175">Coiled coil</keyword>
<dbReference type="InterPro" id="IPR029787">
    <property type="entry name" value="Nucleotide_cyclase"/>
</dbReference>
<dbReference type="SUPFAM" id="SSF55073">
    <property type="entry name" value="Nucleotide cyclase"/>
    <property type="match status" value="1"/>
</dbReference>
<feature type="domain" description="GGDEF" evidence="3">
    <location>
        <begin position="230"/>
        <end position="365"/>
    </location>
</feature>